<evidence type="ECO:0000256" key="1">
    <source>
        <dbReference type="ARBA" id="ARBA00022490"/>
    </source>
</evidence>
<dbReference type="eggNOG" id="KOG2975">
    <property type="taxonomic scope" value="Eukaryota"/>
</dbReference>
<evidence type="ECO:0000259" key="5">
    <source>
        <dbReference type="PROSITE" id="PS50249"/>
    </source>
</evidence>
<comment type="function">
    <text evidence="4">Component of the eukaryotic translation initiation factor 3 (eIF-3) complex, which is involved in protein synthesis of a specialized repertoire of mRNAs and, together with other initiation factors, stimulates binding of mRNA and methionyl-tRNAi to the 40S ribosome. The eIF-3 complex specifically targets and initiates translation of a subset of mRNAs involved in cell proliferation.</text>
</comment>
<dbReference type="GO" id="GO:0003743">
    <property type="term" value="F:translation initiation factor activity"/>
    <property type="evidence" value="ECO:0007669"/>
    <property type="project" value="UniProtKB-UniRule"/>
</dbReference>
<dbReference type="Pfam" id="PF01398">
    <property type="entry name" value="JAB"/>
    <property type="match status" value="1"/>
</dbReference>
<comment type="similarity">
    <text evidence="4">Belongs to the eIF-3 subunit F family.</text>
</comment>
<sequence length="305" mass="34047">MAATPTQPLFLADTKLNQSVKIRPVVLFSIVDHFMRRDAGQGRVIGTLLGHTEEGVVHVTNCFPVPHGETEDQVAVNMEFHQTMFQLHQKVNPREQIVGWYATGNTISSHSVLIHEFYGRETRSPVHLTLNTELKSGDPLAVKCYSSSPIGAPNNATGVVFTPVESELRYLEAERVGLDTLERSKDAPNGTLALMTETEQLEKAIVKMLEMVGHVKDYVTQVLDGRLETPNNQVGRHLMEVISSVPEVEGLTLDKMFNNSLLDVMMIVYLSNITRTQLKIAERFDNDWALVTLTVVRIRSTPARS</sequence>
<comment type="subcellular location">
    <subcellularLocation>
        <location evidence="4">Cytoplasm</location>
    </subcellularLocation>
</comment>
<dbReference type="PROSITE" id="PS50249">
    <property type="entry name" value="MPN"/>
    <property type="match status" value="1"/>
</dbReference>
<accession>A0A0L0FQD3</accession>
<feature type="domain" description="MPN" evidence="5">
    <location>
        <begin position="20"/>
        <end position="151"/>
    </location>
</feature>
<evidence type="ECO:0000256" key="2">
    <source>
        <dbReference type="ARBA" id="ARBA00022540"/>
    </source>
</evidence>
<dbReference type="Proteomes" id="UP000054560">
    <property type="component" value="Unassembled WGS sequence"/>
</dbReference>
<dbReference type="GO" id="GO:0001732">
    <property type="term" value="P:formation of cytoplasmic translation initiation complex"/>
    <property type="evidence" value="ECO:0007669"/>
    <property type="project" value="UniProtKB-UniRule"/>
</dbReference>
<dbReference type="GO" id="GO:0008237">
    <property type="term" value="F:metallopeptidase activity"/>
    <property type="evidence" value="ECO:0007669"/>
    <property type="project" value="InterPro"/>
</dbReference>
<reference evidence="6 7" key="1">
    <citation type="submission" date="2011-02" db="EMBL/GenBank/DDBJ databases">
        <title>The Genome Sequence of Sphaeroforma arctica JP610.</title>
        <authorList>
            <consortium name="The Broad Institute Genome Sequencing Platform"/>
            <person name="Russ C."/>
            <person name="Cuomo C."/>
            <person name="Young S.K."/>
            <person name="Zeng Q."/>
            <person name="Gargeya S."/>
            <person name="Alvarado L."/>
            <person name="Berlin A."/>
            <person name="Chapman S.B."/>
            <person name="Chen Z."/>
            <person name="Freedman E."/>
            <person name="Gellesch M."/>
            <person name="Goldberg J."/>
            <person name="Griggs A."/>
            <person name="Gujja S."/>
            <person name="Heilman E."/>
            <person name="Heiman D."/>
            <person name="Howarth C."/>
            <person name="Mehta T."/>
            <person name="Neiman D."/>
            <person name="Pearson M."/>
            <person name="Roberts A."/>
            <person name="Saif S."/>
            <person name="Shea T."/>
            <person name="Shenoy N."/>
            <person name="Sisk P."/>
            <person name="Stolte C."/>
            <person name="Sykes S."/>
            <person name="White J."/>
            <person name="Yandava C."/>
            <person name="Burger G."/>
            <person name="Gray M.W."/>
            <person name="Holland P.W.H."/>
            <person name="King N."/>
            <person name="Lang F.B.F."/>
            <person name="Roger A.J."/>
            <person name="Ruiz-Trillo I."/>
            <person name="Haas B."/>
            <person name="Nusbaum C."/>
            <person name="Birren B."/>
        </authorList>
    </citation>
    <scope>NUCLEOTIDE SEQUENCE [LARGE SCALE GENOMIC DNA]</scope>
    <source>
        <strain evidence="6 7">JP610</strain>
    </source>
</reference>
<dbReference type="AlphaFoldDB" id="A0A0L0FQD3"/>
<proteinExistence type="inferred from homology"/>
<dbReference type="OrthoDB" id="25498at2759"/>
<dbReference type="RefSeq" id="XP_014152653.1">
    <property type="nucleotide sequence ID" value="XM_014297178.1"/>
</dbReference>
<evidence type="ECO:0000256" key="3">
    <source>
        <dbReference type="ARBA" id="ARBA00022917"/>
    </source>
</evidence>
<dbReference type="HAMAP" id="MF_03005">
    <property type="entry name" value="eIF3f"/>
    <property type="match status" value="1"/>
</dbReference>
<dbReference type="Gene3D" id="3.40.140.10">
    <property type="entry name" value="Cytidine Deaminase, domain 2"/>
    <property type="match status" value="1"/>
</dbReference>
<dbReference type="InterPro" id="IPR027531">
    <property type="entry name" value="eIF3f"/>
</dbReference>
<dbReference type="SMART" id="SM00232">
    <property type="entry name" value="JAB_MPN"/>
    <property type="match status" value="1"/>
</dbReference>
<dbReference type="InterPro" id="IPR037518">
    <property type="entry name" value="MPN"/>
</dbReference>
<protein>
    <recommendedName>
        <fullName evidence="4">Eukaryotic translation initiation factor 3 subunit F</fullName>
        <shortName evidence="4">eIF3f</shortName>
    </recommendedName>
    <alternativeName>
        <fullName evidence="4">Eukaryotic translation initiation factor 3 subunit 5</fullName>
    </alternativeName>
</protein>
<keyword evidence="2 4" id="KW-0396">Initiation factor</keyword>
<evidence type="ECO:0000256" key="4">
    <source>
        <dbReference type="HAMAP-Rule" id="MF_03005"/>
    </source>
</evidence>
<dbReference type="GO" id="GO:0033290">
    <property type="term" value="C:eukaryotic 48S preinitiation complex"/>
    <property type="evidence" value="ECO:0007669"/>
    <property type="project" value="UniProtKB-UniRule"/>
</dbReference>
<dbReference type="STRING" id="667725.A0A0L0FQD3"/>
<evidence type="ECO:0000313" key="6">
    <source>
        <dbReference type="EMBL" id="KNC78751.1"/>
    </source>
</evidence>
<evidence type="ECO:0000313" key="7">
    <source>
        <dbReference type="Proteomes" id="UP000054560"/>
    </source>
</evidence>
<dbReference type="GO" id="GO:0071541">
    <property type="term" value="C:eukaryotic translation initiation factor 3 complex, eIF3m"/>
    <property type="evidence" value="ECO:0007669"/>
    <property type="project" value="TreeGrafter"/>
</dbReference>
<dbReference type="PANTHER" id="PTHR10540">
    <property type="entry name" value="EUKARYOTIC TRANSLATION INITIATION FACTOR 3 SUBUNIT F-RELATED"/>
    <property type="match status" value="1"/>
</dbReference>
<dbReference type="EMBL" id="KQ242431">
    <property type="protein sequence ID" value="KNC78751.1"/>
    <property type="molecule type" value="Genomic_DNA"/>
</dbReference>
<dbReference type="Pfam" id="PF13012">
    <property type="entry name" value="MitMem_reg"/>
    <property type="match status" value="1"/>
</dbReference>
<dbReference type="GO" id="GO:0016282">
    <property type="term" value="C:eukaryotic 43S preinitiation complex"/>
    <property type="evidence" value="ECO:0007669"/>
    <property type="project" value="UniProtKB-UniRule"/>
</dbReference>
<dbReference type="GO" id="GO:0031369">
    <property type="term" value="F:translation initiation factor binding"/>
    <property type="evidence" value="ECO:0007669"/>
    <property type="project" value="InterPro"/>
</dbReference>
<organism evidence="6 7">
    <name type="scientific">Sphaeroforma arctica JP610</name>
    <dbReference type="NCBI Taxonomy" id="667725"/>
    <lineage>
        <taxon>Eukaryota</taxon>
        <taxon>Ichthyosporea</taxon>
        <taxon>Ichthyophonida</taxon>
        <taxon>Sphaeroforma</taxon>
    </lineage>
</organism>
<keyword evidence="1 4" id="KW-0963">Cytoplasm</keyword>
<name>A0A0L0FQD3_9EUKA</name>
<keyword evidence="3 4" id="KW-0648">Protein biosynthesis</keyword>
<comment type="subunit">
    <text evidence="4">Component of the eukaryotic translation initiation factor 3 (eIF-3) complex.</text>
</comment>
<dbReference type="InterPro" id="IPR000555">
    <property type="entry name" value="JAMM/MPN+_dom"/>
</dbReference>
<keyword evidence="7" id="KW-1185">Reference proteome</keyword>
<gene>
    <name evidence="6" type="ORF">SARC_08832</name>
</gene>
<dbReference type="GeneID" id="25909336"/>
<dbReference type="InterPro" id="IPR024969">
    <property type="entry name" value="EIF3F/CSN6-like_C"/>
</dbReference>
<dbReference type="PANTHER" id="PTHR10540:SF6">
    <property type="entry name" value="EUKARYOTIC TRANSLATION INITIATION FACTOR 3 SUBUNIT F"/>
    <property type="match status" value="1"/>
</dbReference>
<dbReference type="CDD" id="cd08064">
    <property type="entry name" value="MPN_eIF3f"/>
    <property type="match status" value="1"/>
</dbReference>